<evidence type="ECO:0000313" key="2">
    <source>
        <dbReference type="Proteomes" id="UP000598820"/>
    </source>
</evidence>
<dbReference type="EMBL" id="JACWZY010000021">
    <property type="protein sequence ID" value="MBD2703361.1"/>
    <property type="molecule type" value="Genomic_DNA"/>
</dbReference>
<dbReference type="AlphaFoldDB" id="A0A927AS63"/>
<evidence type="ECO:0000313" key="1">
    <source>
        <dbReference type="EMBL" id="MBD2703361.1"/>
    </source>
</evidence>
<accession>A0A927AS63</accession>
<dbReference type="RefSeq" id="WP_190889211.1">
    <property type="nucleotide sequence ID" value="NZ_JACWZY010000021.1"/>
</dbReference>
<reference evidence="1" key="1">
    <citation type="submission" date="2020-09" db="EMBL/GenBank/DDBJ databases">
        <authorList>
            <person name="Kim M.K."/>
        </authorList>
    </citation>
    <scope>NUCLEOTIDE SEQUENCE</scope>
    <source>
        <strain evidence="1">BT702</strain>
    </source>
</reference>
<organism evidence="1 2">
    <name type="scientific">Spirosoma profusum</name>
    <dbReference type="NCBI Taxonomy" id="2771354"/>
    <lineage>
        <taxon>Bacteria</taxon>
        <taxon>Pseudomonadati</taxon>
        <taxon>Bacteroidota</taxon>
        <taxon>Cytophagia</taxon>
        <taxon>Cytophagales</taxon>
        <taxon>Cytophagaceae</taxon>
        <taxon>Spirosoma</taxon>
    </lineage>
</organism>
<keyword evidence="2" id="KW-1185">Reference proteome</keyword>
<protein>
    <submittedName>
        <fullName evidence="1">Uncharacterized protein</fullName>
    </submittedName>
</protein>
<comment type="caution">
    <text evidence="1">The sequence shown here is derived from an EMBL/GenBank/DDBJ whole genome shotgun (WGS) entry which is preliminary data.</text>
</comment>
<gene>
    <name evidence="1" type="ORF">IC229_22145</name>
</gene>
<name>A0A927AS63_9BACT</name>
<dbReference type="Proteomes" id="UP000598820">
    <property type="component" value="Unassembled WGS sequence"/>
</dbReference>
<proteinExistence type="predicted"/>
<sequence length="102" mass="12220">MDGNGSEMDITYVIYLIDDIGEEFFINQKDELVGVKMAFNQNPLIVKNLFQISAQLNRLRKKYVLRWQLFALEYDEFLERKDQLSLHYRLVIRGYQISRINI</sequence>